<keyword evidence="4 10" id="KW-0808">Transferase</keyword>
<feature type="binding site" evidence="10">
    <location>
        <begin position="15"/>
        <end position="22"/>
    </location>
    <ligand>
        <name>ATP</name>
        <dbReference type="ChEBI" id="CHEBI:30616"/>
    </ligand>
</feature>
<feature type="region of interest" description="Interaction with substrate tRNA" evidence="10">
    <location>
        <begin position="246"/>
        <end position="251"/>
    </location>
</feature>
<evidence type="ECO:0000256" key="2">
    <source>
        <dbReference type="ARBA" id="ARBA00003213"/>
    </source>
</evidence>
<feature type="site" description="Interaction with substrate tRNA" evidence="10">
    <location>
        <position position="128"/>
    </location>
</feature>
<comment type="cofactor">
    <cofactor evidence="1 10">
        <name>Mg(2+)</name>
        <dbReference type="ChEBI" id="CHEBI:18420"/>
    </cofactor>
</comment>
<keyword evidence="8 10" id="KW-0460">Magnesium</keyword>
<accession>A0A0S2KH07</accession>
<dbReference type="PANTHER" id="PTHR11088">
    <property type="entry name" value="TRNA DIMETHYLALLYLTRANSFERASE"/>
    <property type="match status" value="1"/>
</dbReference>
<evidence type="ECO:0000313" key="14">
    <source>
        <dbReference type="EMBL" id="ALO47234.1"/>
    </source>
</evidence>
<evidence type="ECO:0000256" key="7">
    <source>
        <dbReference type="ARBA" id="ARBA00022840"/>
    </source>
</evidence>
<evidence type="ECO:0000256" key="5">
    <source>
        <dbReference type="ARBA" id="ARBA00022694"/>
    </source>
</evidence>
<dbReference type="HAMAP" id="MF_00185">
    <property type="entry name" value="IPP_trans"/>
    <property type="match status" value="1"/>
</dbReference>
<evidence type="ECO:0000256" key="3">
    <source>
        <dbReference type="ARBA" id="ARBA00005842"/>
    </source>
</evidence>
<keyword evidence="7 10" id="KW-0067">ATP-binding</keyword>
<dbReference type="PATRIC" id="fig|1249552.3.peg.2619"/>
<feature type="site" description="Interaction with substrate tRNA" evidence="10">
    <location>
        <position position="106"/>
    </location>
</feature>
<dbReference type="GO" id="GO:0052381">
    <property type="term" value="F:tRNA dimethylallyltransferase activity"/>
    <property type="evidence" value="ECO:0007669"/>
    <property type="project" value="UniProtKB-UniRule"/>
</dbReference>
<dbReference type="FunFam" id="1.10.20.140:FF:000001">
    <property type="entry name" value="tRNA dimethylallyltransferase"/>
    <property type="match status" value="1"/>
</dbReference>
<comment type="function">
    <text evidence="2 10 12">Catalyzes the transfer of a dimethylallyl group onto the adenine at position 37 in tRNAs that read codons beginning with uridine, leading to the formation of N6-(dimethylallyl)adenosine (i(6)A).</text>
</comment>
<comment type="catalytic activity">
    <reaction evidence="9 10 11">
        <text>adenosine(37) in tRNA + dimethylallyl diphosphate = N(6)-dimethylallyladenosine(37) in tRNA + diphosphate</text>
        <dbReference type="Rhea" id="RHEA:26482"/>
        <dbReference type="Rhea" id="RHEA-COMP:10162"/>
        <dbReference type="Rhea" id="RHEA-COMP:10375"/>
        <dbReference type="ChEBI" id="CHEBI:33019"/>
        <dbReference type="ChEBI" id="CHEBI:57623"/>
        <dbReference type="ChEBI" id="CHEBI:74411"/>
        <dbReference type="ChEBI" id="CHEBI:74415"/>
        <dbReference type="EC" id="2.5.1.75"/>
    </reaction>
</comment>
<keyword evidence="5 10" id="KW-0819">tRNA processing</keyword>
<dbReference type="PANTHER" id="PTHR11088:SF60">
    <property type="entry name" value="TRNA DIMETHYLALLYLTRANSFERASE"/>
    <property type="match status" value="1"/>
</dbReference>
<dbReference type="NCBIfam" id="TIGR00174">
    <property type="entry name" value="miaA"/>
    <property type="match status" value="1"/>
</dbReference>
<dbReference type="AlphaFoldDB" id="A0A0S2KH07"/>
<keyword evidence="15" id="KW-1185">Reference proteome</keyword>
<dbReference type="SUPFAM" id="SSF52540">
    <property type="entry name" value="P-loop containing nucleoside triphosphate hydrolases"/>
    <property type="match status" value="1"/>
</dbReference>
<feature type="region of interest" description="Interaction with substrate tRNA" evidence="10">
    <location>
        <begin position="164"/>
        <end position="168"/>
    </location>
</feature>
<evidence type="ECO:0000256" key="1">
    <source>
        <dbReference type="ARBA" id="ARBA00001946"/>
    </source>
</evidence>
<dbReference type="GO" id="GO:0006400">
    <property type="term" value="P:tRNA modification"/>
    <property type="evidence" value="ECO:0007669"/>
    <property type="project" value="TreeGrafter"/>
</dbReference>
<dbReference type="Pfam" id="PF01715">
    <property type="entry name" value="IPPT"/>
    <property type="match status" value="1"/>
</dbReference>
<evidence type="ECO:0000256" key="9">
    <source>
        <dbReference type="ARBA" id="ARBA00049563"/>
    </source>
</evidence>
<dbReference type="STRING" id="1249552.PS2015_2602"/>
<feature type="region of interest" description="Interaction with substrate tRNA" evidence="10">
    <location>
        <begin position="40"/>
        <end position="43"/>
    </location>
</feature>
<dbReference type="Gene3D" id="3.40.50.300">
    <property type="entry name" value="P-loop containing nucleotide triphosphate hydrolases"/>
    <property type="match status" value="1"/>
</dbReference>
<evidence type="ECO:0000256" key="11">
    <source>
        <dbReference type="RuleBase" id="RU003783"/>
    </source>
</evidence>
<evidence type="ECO:0000256" key="10">
    <source>
        <dbReference type="HAMAP-Rule" id="MF_00185"/>
    </source>
</evidence>
<dbReference type="Gene3D" id="1.10.20.140">
    <property type="match status" value="1"/>
</dbReference>
<protein>
    <recommendedName>
        <fullName evidence="10">tRNA dimethylallyltransferase</fullName>
        <ecNumber evidence="10">2.5.1.75</ecNumber>
    </recommendedName>
    <alternativeName>
        <fullName evidence="10">Dimethylallyl diphosphate:tRNA dimethylallyltransferase</fullName>
        <shortName evidence="10">DMAPP:tRNA dimethylallyltransferase</shortName>
        <shortName evidence="10">DMATase</shortName>
    </alternativeName>
    <alternativeName>
        <fullName evidence="10">Isopentenyl-diphosphate:tRNA isopentenyltransferase</fullName>
        <shortName evidence="10">IPP transferase</shortName>
        <shortName evidence="10">IPPT</shortName>
        <shortName evidence="10">IPTase</shortName>
    </alternativeName>
</protein>
<evidence type="ECO:0000256" key="13">
    <source>
        <dbReference type="RuleBase" id="RU003785"/>
    </source>
</evidence>
<dbReference type="GO" id="GO:0005524">
    <property type="term" value="F:ATP binding"/>
    <property type="evidence" value="ECO:0007669"/>
    <property type="project" value="UniProtKB-UniRule"/>
</dbReference>
<comment type="subunit">
    <text evidence="10">Monomer.</text>
</comment>
<reference evidence="14 15" key="1">
    <citation type="submission" date="2015-11" db="EMBL/GenBank/DDBJ databases">
        <authorList>
            <person name="Zhang Y."/>
            <person name="Guo Z."/>
        </authorList>
    </citation>
    <scope>NUCLEOTIDE SEQUENCE [LARGE SCALE GENOMIC DNA]</scope>
    <source>
        <strain evidence="14 15">KCTC 32221</strain>
    </source>
</reference>
<dbReference type="InterPro" id="IPR039657">
    <property type="entry name" value="Dimethylallyltransferase"/>
</dbReference>
<keyword evidence="6 10" id="KW-0547">Nucleotide-binding</keyword>
<dbReference type="EC" id="2.5.1.75" evidence="10"/>
<proteinExistence type="inferred from homology"/>
<organism evidence="14 15">
    <name type="scientific">Pseudohongiella spirulinae</name>
    <dbReference type="NCBI Taxonomy" id="1249552"/>
    <lineage>
        <taxon>Bacteria</taxon>
        <taxon>Pseudomonadati</taxon>
        <taxon>Pseudomonadota</taxon>
        <taxon>Gammaproteobacteria</taxon>
        <taxon>Pseudomonadales</taxon>
        <taxon>Pseudohongiellaceae</taxon>
        <taxon>Pseudohongiella</taxon>
    </lineage>
</organism>
<evidence type="ECO:0000256" key="4">
    <source>
        <dbReference type="ARBA" id="ARBA00022679"/>
    </source>
</evidence>
<comment type="similarity">
    <text evidence="3 10 13">Belongs to the IPP transferase family.</text>
</comment>
<evidence type="ECO:0000256" key="8">
    <source>
        <dbReference type="ARBA" id="ARBA00022842"/>
    </source>
</evidence>
<comment type="caution">
    <text evidence="10">Lacks conserved residue(s) required for the propagation of feature annotation.</text>
</comment>
<gene>
    <name evidence="10" type="primary">miaA</name>
    <name evidence="14" type="ORF">PS2015_2602</name>
</gene>
<dbReference type="InterPro" id="IPR018022">
    <property type="entry name" value="IPT"/>
</dbReference>
<dbReference type="Proteomes" id="UP000065641">
    <property type="component" value="Chromosome"/>
</dbReference>
<sequence length="314" mass="35217">MHFDPETCPAVCLMGPTASGKTALAVELVKRLPMDIINVDSAQIYRDMDIGTGKPDAATLAIAPHRLFDFLDPALSYSAAQFCQDAVSEMAQIRRAGRVPLLVGGTMLYFKALRDGLAVMPPANQQIRDEITLLAQKSGWDAVHAELADVDPASAARIHPNDPQRLQRAMEVYRLTGQTMTALHEQANRGASKENLLFLSIQPSARSVLHSKIARRFHLMLEQGFVAEVEQLYRRGDLNVAMPSIRCVGYRQIWQFLAGEIRYDEMVERGIIATRQLAKRQVTWLRSWENALNFDSERDDTMDSVLKYLQTVSM</sequence>
<dbReference type="KEGG" id="pspi:PS2015_2602"/>
<name>A0A0S2KH07_9GAMM</name>
<dbReference type="EMBL" id="CP013189">
    <property type="protein sequence ID" value="ALO47234.1"/>
    <property type="molecule type" value="Genomic_DNA"/>
</dbReference>
<evidence type="ECO:0000256" key="6">
    <source>
        <dbReference type="ARBA" id="ARBA00022741"/>
    </source>
</evidence>
<dbReference type="InterPro" id="IPR027417">
    <property type="entry name" value="P-loop_NTPase"/>
</dbReference>
<feature type="binding site" evidence="10">
    <location>
        <begin position="17"/>
        <end position="22"/>
    </location>
    <ligand>
        <name>substrate</name>
    </ligand>
</feature>
<evidence type="ECO:0000256" key="12">
    <source>
        <dbReference type="RuleBase" id="RU003784"/>
    </source>
</evidence>
<evidence type="ECO:0000313" key="15">
    <source>
        <dbReference type="Proteomes" id="UP000065641"/>
    </source>
</evidence>